<dbReference type="SUPFAM" id="SSF55729">
    <property type="entry name" value="Acyl-CoA N-acyltransferases (Nat)"/>
    <property type="match status" value="1"/>
</dbReference>
<dbReference type="CDD" id="cd04301">
    <property type="entry name" value="NAT_SF"/>
    <property type="match status" value="1"/>
</dbReference>
<dbReference type="AlphaFoldDB" id="A0AA91Q255"/>
<evidence type="ECO:0000313" key="7">
    <source>
        <dbReference type="EMBL" id="OVF09682.1"/>
    </source>
</evidence>
<dbReference type="InterPro" id="IPR016181">
    <property type="entry name" value="Acyl_CoA_acyltransferase"/>
</dbReference>
<evidence type="ECO:0000256" key="5">
    <source>
        <dbReference type="ARBA" id="ARBA00023242"/>
    </source>
</evidence>
<evidence type="ECO:0000256" key="6">
    <source>
        <dbReference type="ARBA" id="ARBA00023315"/>
    </source>
</evidence>
<dbReference type="GO" id="GO:1990189">
    <property type="term" value="F:protein N-terminal-serine acetyltransferase activity"/>
    <property type="evidence" value="ECO:0007669"/>
    <property type="project" value="TreeGrafter"/>
</dbReference>
<comment type="subcellular location">
    <subcellularLocation>
        <location evidence="2">Cytoplasm</location>
    </subcellularLocation>
    <subcellularLocation>
        <location evidence="1">Nucleus</location>
    </subcellularLocation>
</comment>
<comment type="caution">
    <text evidence="7">The sequence shown here is derived from an EMBL/GenBank/DDBJ whole genome shotgun (WGS) entry which is preliminary data.</text>
</comment>
<proteinExistence type="predicted"/>
<dbReference type="GO" id="GO:0005737">
    <property type="term" value="C:cytoplasm"/>
    <property type="evidence" value="ECO:0007669"/>
    <property type="project" value="UniProtKB-SubCell"/>
</dbReference>
<dbReference type="PANTHER" id="PTHR20531">
    <property type="entry name" value="N-ALPHA-ACETYLTRANSFERASE 40"/>
    <property type="match status" value="1"/>
</dbReference>
<dbReference type="GO" id="GO:0043998">
    <property type="term" value="F:histone H2A acetyltransferase activity"/>
    <property type="evidence" value="ECO:0007669"/>
    <property type="project" value="InterPro"/>
</dbReference>
<name>A0AA91Q255_CLALS</name>
<keyword evidence="5" id="KW-0539">Nucleus</keyword>
<evidence type="ECO:0000313" key="8">
    <source>
        <dbReference type="Proteomes" id="UP000195602"/>
    </source>
</evidence>
<evidence type="ECO:0000256" key="4">
    <source>
        <dbReference type="ARBA" id="ARBA00022679"/>
    </source>
</evidence>
<evidence type="ECO:0000256" key="1">
    <source>
        <dbReference type="ARBA" id="ARBA00004123"/>
    </source>
</evidence>
<dbReference type="Proteomes" id="UP000195602">
    <property type="component" value="Unassembled WGS sequence"/>
</dbReference>
<keyword evidence="6" id="KW-0012">Acyltransferase</keyword>
<protein>
    <submittedName>
        <fullName evidence="7">N-alpha-acetyltransferase</fullName>
    </submittedName>
</protein>
<keyword evidence="3" id="KW-0963">Cytoplasm</keyword>
<dbReference type="GO" id="GO:0005634">
    <property type="term" value="C:nucleus"/>
    <property type="evidence" value="ECO:0007669"/>
    <property type="project" value="UniProtKB-SubCell"/>
</dbReference>
<sequence length="215" mass="24287">MHFDEYNAALMDPLGESLASLAKQVFPASLTCRNAVYSRHCFPSTAVTNNHLEKLAHVIAACMGNMYIAHKGANWQEEKLAELSEAGLVFVWYSLGEEIAAFVAFKPVQEDRKDLYLYEIQVIEKCQSMQWGRQLMASFHAVAKLADEKKNDPHLAQSEHLAMEGTSLTVFGDNHRAFEWYTRLGYVLAPGSPQCRRLRSGAVIRPDYFLLTRSL</sequence>
<accession>A0AA91Q255</accession>
<organism evidence="7 8">
    <name type="scientific">Clavispora lusitaniae</name>
    <name type="common">Candida lusitaniae</name>
    <dbReference type="NCBI Taxonomy" id="36911"/>
    <lineage>
        <taxon>Eukaryota</taxon>
        <taxon>Fungi</taxon>
        <taxon>Dikarya</taxon>
        <taxon>Ascomycota</taxon>
        <taxon>Saccharomycotina</taxon>
        <taxon>Pichiomycetes</taxon>
        <taxon>Metschnikowiaceae</taxon>
        <taxon>Clavispora</taxon>
    </lineage>
</organism>
<evidence type="ECO:0000256" key="3">
    <source>
        <dbReference type="ARBA" id="ARBA00022490"/>
    </source>
</evidence>
<dbReference type="PANTHER" id="PTHR20531:SF1">
    <property type="entry name" value="N-ALPHA-ACETYLTRANSFERASE 40"/>
    <property type="match status" value="1"/>
</dbReference>
<keyword evidence="4" id="KW-0808">Transferase</keyword>
<dbReference type="GO" id="GO:0010485">
    <property type="term" value="F:histone H4 acetyltransferase activity"/>
    <property type="evidence" value="ECO:0007669"/>
    <property type="project" value="InterPro"/>
</dbReference>
<dbReference type="InterPro" id="IPR039949">
    <property type="entry name" value="NAA40"/>
</dbReference>
<reference evidence="7 8" key="1">
    <citation type="submission" date="2017-04" db="EMBL/GenBank/DDBJ databases">
        <title>Draft genome of the yeast Clavispora lusitaniae type strain CBS 6936.</title>
        <authorList>
            <person name="Durrens P."/>
            <person name="Klopp C."/>
            <person name="Biteau N."/>
            <person name="Fitton-Ouhabi V."/>
            <person name="Dementhon K."/>
            <person name="Accoceberry I."/>
            <person name="Sherman D.J."/>
            <person name="Noel T."/>
        </authorList>
    </citation>
    <scope>NUCLEOTIDE SEQUENCE [LARGE SCALE GENOMIC DNA]</scope>
    <source>
        <strain evidence="7 8">CBS 6936</strain>
    </source>
</reference>
<evidence type="ECO:0000256" key="2">
    <source>
        <dbReference type="ARBA" id="ARBA00004496"/>
    </source>
</evidence>
<gene>
    <name evidence="7" type="ORF">A9F13_04g01672</name>
</gene>
<dbReference type="EMBL" id="LYUB02000004">
    <property type="protein sequence ID" value="OVF09682.1"/>
    <property type="molecule type" value="Genomic_DNA"/>
</dbReference>
<dbReference type="Gene3D" id="3.40.630.30">
    <property type="match status" value="1"/>
</dbReference>
<dbReference type="KEGG" id="clus:A9F13_04g01672"/>